<dbReference type="InterPro" id="IPR050153">
    <property type="entry name" value="Metal_Ion_Import_ABC"/>
</dbReference>
<dbReference type="SUPFAM" id="SSF52540">
    <property type="entry name" value="P-loop containing nucleoside triphosphate hydrolases"/>
    <property type="match status" value="1"/>
</dbReference>
<dbReference type="PROSITE" id="PS00211">
    <property type="entry name" value="ABC_TRANSPORTER_1"/>
    <property type="match status" value="1"/>
</dbReference>
<dbReference type="InterPro" id="IPR027417">
    <property type="entry name" value="P-loop_NTPase"/>
</dbReference>
<dbReference type="PROSITE" id="PS50893">
    <property type="entry name" value="ABC_TRANSPORTER_2"/>
    <property type="match status" value="1"/>
</dbReference>
<keyword evidence="1" id="KW-0813">Transport</keyword>
<keyword evidence="2" id="KW-0547">Nucleotide-binding</keyword>
<dbReference type="GO" id="GO:0016887">
    <property type="term" value="F:ATP hydrolysis activity"/>
    <property type="evidence" value="ECO:0007669"/>
    <property type="project" value="InterPro"/>
</dbReference>
<sequence length="246" mass="27001">MSCNGEIICLENIYTAYEGAAYPVIRGISLAIRQGEYAIVGGPNGAGKTTLLESINGMLTITHGNAYVCGMDVRRHGHEIRRKVGYVVQSFYFDPLTPFTAEEVIMMGRYGLMGLLKRPGEADYRAAEAAIRLLGLEDIAHKPIGTLSGGQQQKVLIAQNIAKEPELMLLDEPFSNLDLCTREFVSGVLRELSRKGIAVVMVCHAFDGLPDERIRILVMRDGSLCLDETCDPDLVEAKVRRASVVQ</sequence>
<dbReference type="PANTHER" id="PTHR42734">
    <property type="entry name" value="METAL TRANSPORT SYSTEM ATP-BINDING PROTEIN TM_0124-RELATED"/>
    <property type="match status" value="1"/>
</dbReference>
<dbReference type="InterPro" id="IPR003439">
    <property type="entry name" value="ABC_transporter-like_ATP-bd"/>
</dbReference>
<evidence type="ECO:0000256" key="1">
    <source>
        <dbReference type="ARBA" id="ARBA00022448"/>
    </source>
</evidence>
<dbReference type="SMART" id="SM00382">
    <property type="entry name" value="AAA"/>
    <property type="match status" value="1"/>
</dbReference>
<proteinExistence type="predicted"/>
<name>A0A0W8FKN8_9ZZZZ</name>
<comment type="caution">
    <text evidence="5">The sequence shown here is derived from an EMBL/GenBank/DDBJ whole genome shotgun (WGS) entry which is preliminary data.</text>
</comment>
<dbReference type="InterPro" id="IPR017871">
    <property type="entry name" value="ABC_transporter-like_CS"/>
</dbReference>
<keyword evidence="3 5" id="KW-0067">ATP-binding</keyword>
<accession>A0A0W8FKN8</accession>
<reference evidence="5" key="1">
    <citation type="journal article" date="2015" name="Proc. Natl. Acad. Sci. U.S.A.">
        <title>Networks of energetic and metabolic interactions define dynamics in microbial communities.</title>
        <authorList>
            <person name="Embree M."/>
            <person name="Liu J.K."/>
            <person name="Al-Bassam M.M."/>
            <person name="Zengler K."/>
        </authorList>
    </citation>
    <scope>NUCLEOTIDE SEQUENCE</scope>
</reference>
<dbReference type="Pfam" id="PF00005">
    <property type="entry name" value="ABC_tran"/>
    <property type="match status" value="1"/>
</dbReference>
<protein>
    <submittedName>
        <fullName evidence="5">Zinc abc transporter, atp-binding protein znuc</fullName>
    </submittedName>
</protein>
<evidence type="ECO:0000259" key="4">
    <source>
        <dbReference type="PROSITE" id="PS50893"/>
    </source>
</evidence>
<evidence type="ECO:0000256" key="2">
    <source>
        <dbReference type="ARBA" id="ARBA00022741"/>
    </source>
</evidence>
<dbReference type="InterPro" id="IPR003593">
    <property type="entry name" value="AAA+_ATPase"/>
</dbReference>
<dbReference type="Gene3D" id="3.40.50.300">
    <property type="entry name" value="P-loop containing nucleotide triphosphate hydrolases"/>
    <property type="match status" value="1"/>
</dbReference>
<dbReference type="EMBL" id="LNQE01001063">
    <property type="protein sequence ID" value="KUG21417.1"/>
    <property type="molecule type" value="Genomic_DNA"/>
</dbReference>
<evidence type="ECO:0000256" key="3">
    <source>
        <dbReference type="ARBA" id="ARBA00022840"/>
    </source>
</evidence>
<dbReference type="AlphaFoldDB" id="A0A0W8FKN8"/>
<dbReference type="GO" id="GO:0005524">
    <property type="term" value="F:ATP binding"/>
    <property type="evidence" value="ECO:0007669"/>
    <property type="project" value="UniProtKB-KW"/>
</dbReference>
<organism evidence="5">
    <name type="scientific">hydrocarbon metagenome</name>
    <dbReference type="NCBI Taxonomy" id="938273"/>
    <lineage>
        <taxon>unclassified sequences</taxon>
        <taxon>metagenomes</taxon>
        <taxon>ecological metagenomes</taxon>
    </lineage>
</organism>
<feature type="domain" description="ABC transporter" evidence="4">
    <location>
        <begin position="8"/>
        <end position="246"/>
    </location>
</feature>
<gene>
    <name evidence="5" type="ORF">ASZ90_008835</name>
</gene>
<evidence type="ECO:0000313" key="5">
    <source>
        <dbReference type="EMBL" id="KUG21417.1"/>
    </source>
</evidence>